<evidence type="ECO:0000313" key="1">
    <source>
        <dbReference type="EMBL" id="OXU17609.1"/>
    </source>
</evidence>
<protein>
    <submittedName>
        <fullName evidence="1">Uncharacterized protein</fullName>
    </submittedName>
</protein>
<comment type="caution">
    <text evidence="1">The sequence shown here is derived from an EMBL/GenBank/DDBJ whole genome shotgun (WGS) entry which is preliminary data.</text>
</comment>
<sequence>MAQTKSMAPRPYLDSKKMQIYGWIQKNVLDKRRRGQRGPTFGTNNFDLEIVFEGHLKVKIIFLNRKTYF</sequence>
<evidence type="ECO:0000313" key="2">
    <source>
        <dbReference type="Proteomes" id="UP000215335"/>
    </source>
</evidence>
<dbReference type="EMBL" id="NNAY01004647">
    <property type="protein sequence ID" value="OXU17609.1"/>
    <property type="molecule type" value="Genomic_DNA"/>
</dbReference>
<keyword evidence="2" id="KW-1185">Reference proteome</keyword>
<reference evidence="1 2" key="1">
    <citation type="journal article" date="2017" name="Curr. Biol.">
        <title>The Evolution of Venom by Co-option of Single-Copy Genes.</title>
        <authorList>
            <person name="Martinson E.O."/>
            <person name="Mrinalini"/>
            <person name="Kelkar Y.D."/>
            <person name="Chang C.H."/>
            <person name="Werren J.H."/>
        </authorList>
    </citation>
    <scope>NUCLEOTIDE SEQUENCE [LARGE SCALE GENOMIC DNA]</scope>
    <source>
        <strain evidence="1 2">Alberta</strain>
        <tissue evidence="1">Whole body</tissue>
    </source>
</reference>
<organism evidence="1 2">
    <name type="scientific">Trichomalopsis sarcophagae</name>
    <dbReference type="NCBI Taxonomy" id="543379"/>
    <lineage>
        <taxon>Eukaryota</taxon>
        <taxon>Metazoa</taxon>
        <taxon>Ecdysozoa</taxon>
        <taxon>Arthropoda</taxon>
        <taxon>Hexapoda</taxon>
        <taxon>Insecta</taxon>
        <taxon>Pterygota</taxon>
        <taxon>Neoptera</taxon>
        <taxon>Endopterygota</taxon>
        <taxon>Hymenoptera</taxon>
        <taxon>Apocrita</taxon>
        <taxon>Proctotrupomorpha</taxon>
        <taxon>Chalcidoidea</taxon>
        <taxon>Pteromalidae</taxon>
        <taxon>Pteromalinae</taxon>
        <taxon>Trichomalopsis</taxon>
    </lineage>
</organism>
<dbReference type="Proteomes" id="UP000215335">
    <property type="component" value="Unassembled WGS sequence"/>
</dbReference>
<dbReference type="AlphaFoldDB" id="A0A232EGX2"/>
<gene>
    <name evidence="1" type="ORF">TSAR_002399</name>
</gene>
<name>A0A232EGX2_9HYME</name>
<accession>A0A232EGX2</accession>
<proteinExistence type="predicted"/>